<dbReference type="Proteomes" id="UP001595758">
    <property type="component" value="Unassembled WGS sequence"/>
</dbReference>
<feature type="region of interest" description="Disordered" evidence="2">
    <location>
        <begin position="1269"/>
        <end position="1311"/>
    </location>
</feature>
<protein>
    <recommendedName>
        <fullName evidence="5">Interaptin</fullName>
    </recommendedName>
</protein>
<comment type="caution">
    <text evidence="3">The sequence shown here is derived from an EMBL/GenBank/DDBJ whole genome shotgun (WGS) entry which is preliminary data.</text>
</comment>
<gene>
    <name evidence="3" type="ORF">ACFORL_03480</name>
</gene>
<evidence type="ECO:0000256" key="1">
    <source>
        <dbReference type="SAM" id="Coils"/>
    </source>
</evidence>
<dbReference type="EMBL" id="JBHSAB010000003">
    <property type="protein sequence ID" value="MFC3908140.1"/>
    <property type="molecule type" value="Genomic_DNA"/>
</dbReference>
<sequence>MTIKNNELLQILTTINEKAVPDADILQALDALLAAGNDLPKFREALKSQAKFWTNAKIALAPNAEAIKNDDTFLTAAGNGEADKIESLLRVAARQRAMLALKAADDAYIINIIQKDVPDDLRKFLIDNTPKSGIKAQDIGGNHTSTAVIDNEYAENIRRQAITLHLQKTINKLPADQSSLDKLNRLKEKEGDLSAKIQALGIAQPIADKMVTPVTVANVKEDILLRQFTIRLPTLIQGRTNEQLANNLIDFDAFLNGEGFAELTNENKKKEAKAQLGNIYLERATAAINDINTLKAIGREKNLVNLRASFKRPGQNDTFLDEVLTERNQAIVQNRAAQRALSLAIAATTDITALKAIAGAKNTQMLTLALSNHKATGFADAENNELRTKAVTDANRADIVAIAHVQLHLLQANADQAAALIEPGTPETLKERFVGQFHNQQNPLPNHITDEHIQKYFASPKNVLTARRMALISFARQNLKNVAPEALTQNPDAAWVQANLNKNAAGLFDESFTAEFKKHMAAAQALQTLAAQPATPAGNQQLIAHINGDNHNLPASDKHKLQAEVTTMLINNCEPGKSALVQELATAGNEEKFKETLGKFGINQRDWVNSATMEQVQKAACSRSLESQVKSASLAPGGHQELLSVLKSRDLSQQRKILADSRAIPALVNAKSVTELRDMLGVPSSELRGVEREQTRQQLVQKFYNSTLAEVLATNLSQVALSEDKVKTINNLLLAANEIDASLLQRIRGALGVNPQDFNAVFTADIVEEMKRQHQFNQDLFTAYRNPAVDSVDKKAMEAFLLLIPKNDSFSTACLTAFKDAMLEKNRQDCIAKINQKEALVRVLPEGWQAKLTTDLFNQLKQTKSQTDYIANFSTQLAADKQKLQTLITDYDKFETVHQQIVEEIERLSAVNDMLWLTPGFQGTAKNNANKVRDHFKRIAGGCDLIVNHLQYQQNSLQGLLASLPSNRSSITDKENLKALEKHKKEIESHLAAVEENLAFYQKMQRKLYGNPDKTNSPLAKHGILNLVEQAYHNRMDVTFTGFDCTINDYPIGEKDAHIDKAWQGKVVDQSGMTNLAVNSSAASKGYSYGERSHVADGFFREYAIKCADIQEQNEPPKPDVGYFIEERHGEAKAKTQDGKTRFEPSVTFTLAKFPESKAGRVKYAMAAATQILANLDGPPGKDAIVLGGKNTEEVKYIWTALMILGKHTPNMRFGAEAIKISAGTGFVVKDEYNFVGRWSDQSCYSKHFKDNPDVKKYCEGLKNLADEKKRSEKGKDQVIADAQNASKNMKDGLNELKGVTPEPEKPTFRP</sequence>
<organism evidence="3 4">
    <name type="scientific">Legionella dresdenensis</name>
    <dbReference type="NCBI Taxonomy" id="450200"/>
    <lineage>
        <taxon>Bacteria</taxon>
        <taxon>Pseudomonadati</taxon>
        <taxon>Pseudomonadota</taxon>
        <taxon>Gammaproteobacteria</taxon>
        <taxon>Legionellales</taxon>
        <taxon>Legionellaceae</taxon>
        <taxon>Legionella</taxon>
    </lineage>
</organism>
<feature type="coiled-coil region" evidence="1">
    <location>
        <begin position="977"/>
        <end position="1004"/>
    </location>
</feature>
<accession>A0ABV8CCV5</accession>
<proteinExistence type="predicted"/>
<name>A0ABV8CCV5_9GAMM</name>
<evidence type="ECO:0008006" key="5">
    <source>
        <dbReference type="Google" id="ProtNLM"/>
    </source>
</evidence>
<evidence type="ECO:0000313" key="3">
    <source>
        <dbReference type="EMBL" id="MFC3908140.1"/>
    </source>
</evidence>
<keyword evidence="4" id="KW-1185">Reference proteome</keyword>
<feature type="compositionally biased region" description="Basic and acidic residues" evidence="2">
    <location>
        <begin position="1269"/>
        <end position="1279"/>
    </location>
</feature>
<evidence type="ECO:0000256" key="2">
    <source>
        <dbReference type="SAM" id="MobiDB-lite"/>
    </source>
</evidence>
<evidence type="ECO:0000313" key="4">
    <source>
        <dbReference type="Proteomes" id="UP001595758"/>
    </source>
</evidence>
<dbReference type="RefSeq" id="WP_382341159.1">
    <property type="nucleotide sequence ID" value="NZ_JBHSAB010000003.1"/>
</dbReference>
<reference evidence="4" key="1">
    <citation type="journal article" date="2019" name="Int. J. Syst. Evol. Microbiol.">
        <title>The Global Catalogue of Microorganisms (GCM) 10K type strain sequencing project: providing services to taxonomists for standard genome sequencing and annotation.</title>
        <authorList>
            <consortium name="The Broad Institute Genomics Platform"/>
            <consortium name="The Broad Institute Genome Sequencing Center for Infectious Disease"/>
            <person name="Wu L."/>
            <person name="Ma J."/>
        </authorList>
    </citation>
    <scope>NUCLEOTIDE SEQUENCE [LARGE SCALE GENOMIC DNA]</scope>
    <source>
        <strain evidence="4">CCUG 59858</strain>
    </source>
</reference>
<keyword evidence="1" id="KW-0175">Coiled coil</keyword>